<dbReference type="InterPro" id="IPR042070">
    <property type="entry name" value="PucR_C-HTH_sf"/>
</dbReference>
<accession>A0A7K1V9V3</accession>
<evidence type="ECO:0000313" key="3">
    <source>
        <dbReference type="EMBL" id="MVU83327.1"/>
    </source>
</evidence>
<sequence length="508" mass="54079">MPVPLGWVLTQPDLALRLRGGSAGLRRDIDLVVTTELEPPFRWLSGGELVLTTGMRLPPDPAGRTEYVRELDRCGVAGIGFGIGLTHDEIPLELITAADEIGIPLFEVPLATAFAAIVERVSARIAELQYDAVLRASRAQPRMTRALIRSGSAAIVRELANSLDATVLVIDPNGTVIDSHPGEPAPELVARVRAAVLETAAAGAGVWTDSSGASITHQRIGLDRRRHGHLVVVGDTPLGPVDQILLGHANSLLALDFEQPARLHRTQHRLNGQALGLLLGASVDPSPAWEQLALASDARGRIKILVVVCDSESSAESVEAALTELVPAAGHSLFAYREATGVVLVLPADSTFAESLRPESFGGSGELIRMGVSGGHPLRDLAAAVESARLAASTAEPGSPPVDFTTLMLLSFPPAREVLEAMAHTRLTALVDYDRRHGTDLLAGLRAFLECNGQWESAAATLRIHRHTLRKRIATAAEILALDLDSARVRAELLLALLATAGTWDRTR</sequence>
<name>A0A7K1V9V3_9NOCA</name>
<comment type="caution">
    <text evidence="3">The sequence shown here is derived from an EMBL/GenBank/DDBJ whole genome shotgun (WGS) entry which is preliminary data.</text>
</comment>
<dbReference type="Gene3D" id="1.10.10.2840">
    <property type="entry name" value="PucR C-terminal helix-turn-helix domain"/>
    <property type="match status" value="1"/>
</dbReference>
<feature type="domain" description="Purine catabolism PurC-like" evidence="1">
    <location>
        <begin position="8"/>
        <end position="125"/>
    </location>
</feature>
<gene>
    <name evidence="3" type="ORF">GPX89_39580</name>
</gene>
<organism evidence="3 4">
    <name type="scientific">Nocardia terrae</name>
    <dbReference type="NCBI Taxonomy" id="2675851"/>
    <lineage>
        <taxon>Bacteria</taxon>
        <taxon>Bacillati</taxon>
        <taxon>Actinomycetota</taxon>
        <taxon>Actinomycetes</taxon>
        <taxon>Mycobacteriales</taxon>
        <taxon>Nocardiaceae</taxon>
        <taxon>Nocardia</taxon>
    </lineage>
</organism>
<dbReference type="PANTHER" id="PTHR33744">
    <property type="entry name" value="CARBOHYDRATE DIACID REGULATOR"/>
    <property type="match status" value="1"/>
</dbReference>
<dbReference type="InterPro" id="IPR025736">
    <property type="entry name" value="PucR_C-HTH_dom"/>
</dbReference>
<protein>
    <submittedName>
        <fullName evidence="3">PucR family transcriptional regulator</fullName>
    </submittedName>
</protein>
<reference evidence="3 4" key="1">
    <citation type="submission" date="2019-12" db="EMBL/GenBank/DDBJ databases">
        <title>Nocardia sp. nov. ET3-3 isolated from soil.</title>
        <authorList>
            <person name="Kanchanasin P."/>
            <person name="Tanasupawat S."/>
            <person name="Yuki M."/>
            <person name="Kudo T."/>
        </authorList>
    </citation>
    <scope>NUCLEOTIDE SEQUENCE [LARGE SCALE GENOMIC DNA]</scope>
    <source>
        <strain evidence="3 4">ET3-3</strain>
    </source>
</reference>
<dbReference type="Pfam" id="PF13556">
    <property type="entry name" value="HTH_30"/>
    <property type="match status" value="1"/>
</dbReference>
<dbReference type="PANTHER" id="PTHR33744:SF1">
    <property type="entry name" value="DNA-BINDING TRANSCRIPTIONAL ACTIVATOR ADER"/>
    <property type="match status" value="1"/>
</dbReference>
<dbReference type="AlphaFoldDB" id="A0A7K1V9V3"/>
<feature type="domain" description="PucR C-terminal helix-turn-helix" evidence="2">
    <location>
        <begin position="441"/>
        <end position="499"/>
    </location>
</feature>
<evidence type="ECO:0000259" key="2">
    <source>
        <dbReference type="Pfam" id="PF13556"/>
    </source>
</evidence>
<evidence type="ECO:0000259" key="1">
    <source>
        <dbReference type="Pfam" id="PF07905"/>
    </source>
</evidence>
<dbReference type="RefSeq" id="WP_157392932.1">
    <property type="nucleotide sequence ID" value="NZ_WRPP01000013.1"/>
</dbReference>
<proteinExistence type="predicted"/>
<dbReference type="InterPro" id="IPR051448">
    <property type="entry name" value="CdaR-like_regulators"/>
</dbReference>
<dbReference type="InterPro" id="IPR012914">
    <property type="entry name" value="PucR_dom"/>
</dbReference>
<evidence type="ECO:0000313" key="4">
    <source>
        <dbReference type="Proteomes" id="UP000466794"/>
    </source>
</evidence>
<keyword evidence="4" id="KW-1185">Reference proteome</keyword>
<dbReference type="Proteomes" id="UP000466794">
    <property type="component" value="Unassembled WGS sequence"/>
</dbReference>
<dbReference type="Pfam" id="PF07905">
    <property type="entry name" value="PucR"/>
    <property type="match status" value="1"/>
</dbReference>
<dbReference type="EMBL" id="WRPP01000013">
    <property type="protein sequence ID" value="MVU83327.1"/>
    <property type="molecule type" value="Genomic_DNA"/>
</dbReference>